<evidence type="ECO:0000313" key="1">
    <source>
        <dbReference type="EMBL" id="OCL02919.1"/>
    </source>
</evidence>
<dbReference type="AlphaFoldDB" id="A0A8E2EQC9"/>
<accession>A0A8E2EQC9</accession>
<proteinExistence type="predicted"/>
<keyword evidence="2" id="KW-1185">Reference proteome</keyword>
<gene>
    <name evidence="1" type="ORF">AOQ84DRAFT_392620</name>
</gene>
<sequence>MTWTLVRGLMGQPCALVSDRTAILDDEAADLEVPAEPETRARGASGWLATLQVSHAVHFRATAAFPATTRHSDNKEDSTLLSKKLGKKGQKKRLATGSGVLFVAATTDHSRKDATAQRLTGDTVQRLKRPHTREDLCTNTTILLFFVHSTAGLLGA</sequence>
<dbReference type="EMBL" id="KV750853">
    <property type="protein sequence ID" value="OCL02919.1"/>
    <property type="molecule type" value="Genomic_DNA"/>
</dbReference>
<organism evidence="1 2">
    <name type="scientific">Glonium stellatum</name>
    <dbReference type="NCBI Taxonomy" id="574774"/>
    <lineage>
        <taxon>Eukaryota</taxon>
        <taxon>Fungi</taxon>
        <taxon>Dikarya</taxon>
        <taxon>Ascomycota</taxon>
        <taxon>Pezizomycotina</taxon>
        <taxon>Dothideomycetes</taxon>
        <taxon>Pleosporomycetidae</taxon>
        <taxon>Gloniales</taxon>
        <taxon>Gloniaceae</taxon>
        <taxon>Glonium</taxon>
    </lineage>
</organism>
<protein>
    <submittedName>
        <fullName evidence="1">Uncharacterized protein</fullName>
    </submittedName>
</protein>
<evidence type="ECO:0000313" key="2">
    <source>
        <dbReference type="Proteomes" id="UP000250140"/>
    </source>
</evidence>
<reference evidence="1 2" key="1">
    <citation type="journal article" date="2016" name="Nat. Commun.">
        <title>Ectomycorrhizal ecology is imprinted in the genome of the dominant symbiotic fungus Cenococcum geophilum.</title>
        <authorList>
            <consortium name="DOE Joint Genome Institute"/>
            <person name="Peter M."/>
            <person name="Kohler A."/>
            <person name="Ohm R.A."/>
            <person name="Kuo A."/>
            <person name="Krutzmann J."/>
            <person name="Morin E."/>
            <person name="Arend M."/>
            <person name="Barry K.W."/>
            <person name="Binder M."/>
            <person name="Choi C."/>
            <person name="Clum A."/>
            <person name="Copeland A."/>
            <person name="Grisel N."/>
            <person name="Haridas S."/>
            <person name="Kipfer T."/>
            <person name="LaButti K."/>
            <person name="Lindquist E."/>
            <person name="Lipzen A."/>
            <person name="Maire R."/>
            <person name="Meier B."/>
            <person name="Mihaltcheva S."/>
            <person name="Molinier V."/>
            <person name="Murat C."/>
            <person name="Poggeler S."/>
            <person name="Quandt C.A."/>
            <person name="Sperisen C."/>
            <person name="Tritt A."/>
            <person name="Tisserant E."/>
            <person name="Crous P.W."/>
            <person name="Henrissat B."/>
            <person name="Nehls U."/>
            <person name="Egli S."/>
            <person name="Spatafora J.W."/>
            <person name="Grigoriev I.V."/>
            <person name="Martin F.M."/>
        </authorList>
    </citation>
    <scope>NUCLEOTIDE SEQUENCE [LARGE SCALE GENOMIC DNA]</scope>
    <source>
        <strain evidence="1 2">CBS 207.34</strain>
    </source>
</reference>
<name>A0A8E2EQC9_9PEZI</name>
<dbReference type="Proteomes" id="UP000250140">
    <property type="component" value="Unassembled WGS sequence"/>
</dbReference>